<dbReference type="OrthoDB" id="1689567at2759"/>
<gene>
    <name evidence="1" type="ORF">MUK42_28645</name>
</gene>
<keyword evidence="2" id="KW-1185">Reference proteome</keyword>
<dbReference type="AlphaFoldDB" id="A0A9E7FGK3"/>
<accession>A0A9E7FGK3</accession>
<protein>
    <submittedName>
        <fullName evidence="1">Uncharacterized protein</fullName>
    </submittedName>
</protein>
<evidence type="ECO:0000313" key="2">
    <source>
        <dbReference type="Proteomes" id="UP001055439"/>
    </source>
</evidence>
<dbReference type="Proteomes" id="UP001055439">
    <property type="component" value="Chromosome 4"/>
</dbReference>
<dbReference type="EMBL" id="CP097506">
    <property type="protein sequence ID" value="URD95168.1"/>
    <property type="molecule type" value="Genomic_DNA"/>
</dbReference>
<proteinExistence type="predicted"/>
<organism evidence="1 2">
    <name type="scientific">Musa troglodytarum</name>
    <name type="common">fe'i banana</name>
    <dbReference type="NCBI Taxonomy" id="320322"/>
    <lineage>
        <taxon>Eukaryota</taxon>
        <taxon>Viridiplantae</taxon>
        <taxon>Streptophyta</taxon>
        <taxon>Embryophyta</taxon>
        <taxon>Tracheophyta</taxon>
        <taxon>Spermatophyta</taxon>
        <taxon>Magnoliopsida</taxon>
        <taxon>Liliopsida</taxon>
        <taxon>Zingiberales</taxon>
        <taxon>Musaceae</taxon>
        <taxon>Musa</taxon>
    </lineage>
</organism>
<sequence length="130" mass="14242">MEGRQDGARQSEYSLKRSVKIKSGIVKPEATGASFVPKTPSAIICISSREKTVVLCTMGHIRPPDSDAPVLHFLAKIINWKHSKYTNHSSDGKNTYTVEKLEEQRCSSLPSNLKGIQAFALTKNAVAVSK</sequence>
<evidence type="ECO:0000313" key="1">
    <source>
        <dbReference type="EMBL" id="URD95168.1"/>
    </source>
</evidence>
<reference evidence="1" key="1">
    <citation type="submission" date="2022-05" db="EMBL/GenBank/DDBJ databases">
        <title>The Musa troglodytarum L. genome provides insights into the mechanism of non-climacteric behaviour and enrichment of carotenoids.</title>
        <authorList>
            <person name="Wang J."/>
        </authorList>
    </citation>
    <scope>NUCLEOTIDE SEQUENCE</scope>
    <source>
        <tissue evidence="1">Leaf</tissue>
    </source>
</reference>
<name>A0A9E7FGK3_9LILI</name>